<protein>
    <recommendedName>
        <fullName evidence="1">mRNA (guanine-N(7))-methyltransferase</fullName>
        <ecNumber evidence="1">2.1.1.56</ecNumber>
    </recommendedName>
</protein>
<accession>A0A6C0BSJ1</accession>
<evidence type="ECO:0000256" key="1">
    <source>
        <dbReference type="ARBA" id="ARBA00011926"/>
    </source>
</evidence>
<dbReference type="Pfam" id="PF03291">
    <property type="entry name" value="mRNA_G-N7_MeTrfase"/>
    <property type="match status" value="1"/>
</dbReference>
<dbReference type="AlphaFoldDB" id="A0A6C0BSJ1"/>
<dbReference type="PANTHER" id="PTHR12189:SF2">
    <property type="entry name" value="MRNA CAP GUANINE-N7 METHYLTRANSFERASE"/>
    <property type="match status" value="1"/>
</dbReference>
<evidence type="ECO:0000256" key="2">
    <source>
        <dbReference type="ARBA" id="ARBA00022603"/>
    </source>
</evidence>
<dbReference type="GO" id="GO:0004482">
    <property type="term" value="F:mRNA 5'-cap (guanine-N7-)-methyltransferase activity"/>
    <property type="evidence" value="ECO:0007669"/>
    <property type="project" value="UniProtKB-EC"/>
</dbReference>
<dbReference type="GO" id="GO:0005524">
    <property type="term" value="F:ATP binding"/>
    <property type="evidence" value="ECO:0007669"/>
    <property type="project" value="InterPro"/>
</dbReference>
<keyword evidence="4" id="KW-0949">S-adenosyl-L-methionine</keyword>
<keyword evidence="5" id="KW-0694">RNA-binding</keyword>
<sequence length="1110" mass="129977">MSHNQKMNFSNKYDMNSLTEKYLSDNIFDARTQKELEIRFSTSNPKDLTRMDYDNTIQKLLSIGFTSNNLNGVYMMRISNEFITQEGDEELSNIRAELNNFNVIQDYCKLENMEKLLEKYGGNPENINFVQKLKAKDEDGKILPVFNDEYMFKLSYQLEKQVTGNLVNKIVDSWTQTKKTFRYINRIRLSHPDFPMFVDISIVKSSSRQQKKPFRLIPQYSIEQSGVFTNSENYEIEIEIDEERVGSFTEYNSVDKLLPKMKTCIKYILSSLQGTNYPVSKTEMSEVLKSYMKLIHSKKKEIPYNITPKNFIGYSSSTLQYVNLVKDDIENMNSPNINNNYTVTDKADGERALLYINEKGKLYFIDSSMRVKFTGCYSDQKALYNTLVDGEYIEHNKYKESINLFACFDLYYLKGEDKRRLPLTDQEEDAKTKKGRLTYLRQLLISLKLKSITNNDLIPMRVEVKHFEIANKSKSIYNCCENLLKRISDPSYEYETDGLIFTPSNMGLPETDYKVTWDYSFKWKPSKYNTIDFLIKTKKTGNTDDINYLYNDGMDSSGQTDINSYKTLILLCGFDEKKHGYMNPCANVIEDDIGKKDNSEDNYKALPFYPTNPYDDNAYICNVMLKKDINGDMQMYTEENDLIEDNTIVEFRYDKKNENRWKWIPLRVRNDKTFQYRSRKGPKMYGNNYDTANSNWKSIHNPITEKMLMTGNGIPEEMADDDVYYRKTDTTNQTKRLKDFHNLYVKTKLITTISNVDDILIDVAVGKGGDLPKWIKSKLDFVFGIDLSPDNIENKLDGACVRYLEERKRRKRMPYCLFVNGNSSMNIRNTDAINSDKYKTITRAVFGDGPKDATIIGKGVFKHYGKGKNGFNITSCQFALHYFFENITILQQFLRNVCECTKVNGYFVATCYDGNKIFSMLERYKKGESITINKNSKKVWEIEKRYDFLEFKDDSSSVNYPICVYQDSIGKPAKEYLVNSTYLIRVMENYGFRLINEQECLDLNIPGGTNSFETLFNKMNDELRDGIIDEKDLRNSKDMKDYEKQISFLNRYFVFKKIREVNAENVIIDDKYISKTDEEEKLTEFLEEQERIKKIKRLPYKLKIKQITDI</sequence>
<keyword evidence="2" id="KW-0489">Methyltransferase</keyword>
<dbReference type="GO" id="GO:0004484">
    <property type="term" value="F:mRNA guanylyltransferase activity"/>
    <property type="evidence" value="ECO:0007669"/>
    <property type="project" value="InterPro"/>
</dbReference>
<dbReference type="Gene3D" id="2.40.50.140">
    <property type="entry name" value="Nucleic acid-binding proteins"/>
    <property type="match status" value="1"/>
</dbReference>
<dbReference type="InterPro" id="IPR029063">
    <property type="entry name" value="SAM-dependent_MTases_sf"/>
</dbReference>
<keyword evidence="3" id="KW-0808">Transferase</keyword>
<organism evidence="7">
    <name type="scientific">viral metagenome</name>
    <dbReference type="NCBI Taxonomy" id="1070528"/>
    <lineage>
        <taxon>unclassified sequences</taxon>
        <taxon>metagenomes</taxon>
        <taxon>organismal metagenomes</taxon>
    </lineage>
</organism>
<dbReference type="InterPro" id="IPR004971">
    <property type="entry name" value="mRNA_G-N7_MeTrfase_dom"/>
</dbReference>
<dbReference type="EMBL" id="MN739237">
    <property type="protein sequence ID" value="QHS95020.1"/>
    <property type="molecule type" value="Genomic_DNA"/>
</dbReference>
<dbReference type="PROSITE" id="PS51562">
    <property type="entry name" value="RNA_CAP0_MT"/>
    <property type="match status" value="1"/>
</dbReference>
<dbReference type="Pfam" id="PF01331">
    <property type="entry name" value="mRNA_cap_enzyme"/>
    <property type="match status" value="1"/>
</dbReference>
<name>A0A6C0BSJ1_9ZZZZ</name>
<proteinExistence type="predicted"/>
<evidence type="ECO:0000256" key="4">
    <source>
        <dbReference type="ARBA" id="ARBA00022691"/>
    </source>
</evidence>
<dbReference type="InterPro" id="IPR001339">
    <property type="entry name" value="mRNA_cap_enzyme_adenylation"/>
</dbReference>
<dbReference type="GO" id="GO:0005634">
    <property type="term" value="C:nucleus"/>
    <property type="evidence" value="ECO:0007669"/>
    <property type="project" value="TreeGrafter"/>
</dbReference>
<evidence type="ECO:0000256" key="5">
    <source>
        <dbReference type="ARBA" id="ARBA00022884"/>
    </source>
</evidence>
<dbReference type="Gene3D" id="3.40.50.150">
    <property type="entry name" value="Vaccinia Virus protein VP39"/>
    <property type="match status" value="1"/>
</dbReference>
<evidence type="ECO:0000259" key="6">
    <source>
        <dbReference type="PROSITE" id="PS51562"/>
    </source>
</evidence>
<evidence type="ECO:0000313" key="7">
    <source>
        <dbReference type="EMBL" id="QHS95020.1"/>
    </source>
</evidence>
<evidence type="ECO:0000256" key="3">
    <source>
        <dbReference type="ARBA" id="ARBA00022679"/>
    </source>
</evidence>
<dbReference type="GO" id="GO:0003723">
    <property type="term" value="F:RNA binding"/>
    <property type="evidence" value="ECO:0007669"/>
    <property type="project" value="UniProtKB-KW"/>
</dbReference>
<dbReference type="SUPFAM" id="SSF56091">
    <property type="entry name" value="DNA ligase/mRNA capping enzyme, catalytic domain"/>
    <property type="match status" value="1"/>
</dbReference>
<dbReference type="SUPFAM" id="SSF53335">
    <property type="entry name" value="S-adenosyl-L-methionine-dependent methyltransferases"/>
    <property type="match status" value="1"/>
</dbReference>
<dbReference type="EC" id="2.1.1.56" evidence="1"/>
<feature type="domain" description="MRNA cap 0 methyltransferase" evidence="6">
    <location>
        <begin position="732"/>
        <end position="1058"/>
    </location>
</feature>
<dbReference type="Gene3D" id="3.30.470.30">
    <property type="entry name" value="DNA ligase/mRNA capping enzyme"/>
    <property type="match status" value="1"/>
</dbReference>
<dbReference type="PANTHER" id="PTHR12189">
    <property type="entry name" value="MRNA GUANINE-7- METHYLTRANSFERASE"/>
    <property type="match status" value="1"/>
</dbReference>
<dbReference type="InterPro" id="IPR012340">
    <property type="entry name" value="NA-bd_OB-fold"/>
</dbReference>
<reference evidence="7" key="1">
    <citation type="journal article" date="2020" name="Nature">
        <title>Giant virus diversity and host interactions through global metagenomics.</title>
        <authorList>
            <person name="Schulz F."/>
            <person name="Roux S."/>
            <person name="Paez-Espino D."/>
            <person name="Jungbluth S."/>
            <person name="Walsh D.A."/>
            <person name="Denef V.J."/>
            <person name="McMahon K.D."/>
            <person name="Konstantinidis K.T."/>
            <person name="Eloe-Fadrosh E.A."/>
            <person name="Kyrpides N.C."/>
            <person name="Woyke T."/>
        </authorList>
    </citation>
    <scope>NUCLEOTIDE SEQUENCE</scope>
    <source>
        <strain evidence="7">GVMAG-M-3300018428-16</strain>
    </source>
</reference>
<dbReference type="InterPro" id="IPR039753">
    <property type="entry name" value="RG7MT1"/>
</dbReference>